<dbReference type="eggNOG" id="ENOG502SNI4">
    <property type="taxonomic scope" value="Eukaryota"/>
</dbReference>
<comment type="subcellular location">
    <subcellularLocation>
        <location evidence="1">Membrane</location>
        <topology evidence="1">Multi-pass membrane protein</topology>
    </subcellularLocation>
</comment>
<feature type="transmembrane region" description="Helical" evidence="6">
    <location>
        <begin position="58"/>
        <end position="78"/>
    </location>
</feature>
<dbReference type="Pfam" id="PF20684">
    <property type="entry name" value="Fung_rhodopsin"/>
    <property type="match status" value="1"/>
</dbReference>
<evidence type="ECO:0000313" key="9">
    <source>
        <dbReference type="Proteomes" id="UP000001055"/>
    </source>
</evidence>
<dbReference type="InterPro" id="IPR049326">
    <property type="entry name" value="Rhodopsin_dom_fungi"/>
</dbReference>
<dbReference type="PANTHER" id="PTHR33048:SF96">
    <property type="entry name" value="INTEGRAL MEMBRANE PROTEIN"/>
    <property type="match status" value="1"/>
</dbReference>
<comment type="similarity">
    <text evidence="5">Belongs to the SAT4 family.</text>
</comment>
<evidence type="ECO:0000256" key="5">
    <source>
        <dbReference type="ARBA" id="ARBA00038359"/>
    </source>
</evidence>
<feature type="transmembrane region" description="Helical" evidence="6">
    <location>
        <begin position="90"/>
        <end position="108"/>
    </location>
</feature>
<dbReference type="Proteomes" id="UP000001055">
    <property type="component" value="Unassembled WGS sequence"/>
</dbReference>
<evidence type="ECO:0000256" key="2">
    <source>
        <dbReference type="ARBA" id="ARBA00022692"/>
    </source>
</evidence>
<dbReference type="GeneID" id="5975695"/>
<dbReference type="GO" id="GO:0016020">
    <property type="term" value="C:membrane"/>
    <property type="evidence" value="ECO:0007669"/>
    <property type="project" value="UniProtKB-SubCell"/>
</dbReference>
<dbReference type="InParanoid" id="Q0UIC9"/>
<keyword evidence="3 6" id="KW-1133">Transmembrane helix</keyword>
<accession>Q0UIC9</accession>
<dbReference type="RefSeq" id="XP_001798796.1">
    <property type="nucleotide sequence ID" value="XM_001798744.1"/>
</dbReference>
<dbReference type="HOGENOM" id="CLU_1835851_0_0_1"/>
<feature type="domain" description="Rhodopsin" evidence="7">
    <location>
        <begin position="55"/>
        <end position="123"/>
    </location>
</feature>
<evidence type="ECO:0000259" key="7">
    <source>
        <dbReference type="Pfam" id="PF20684"/>
    </source>
</evidence>
<organism evidence="8 9">
    <name type="scientific">Phaeosphaeria nodorum (strain SN15 / ATCC MYA-4574 / FGSC 10173)</name>
    <name type="common">Glume blotch fungus</name>
    <name type="synonym">Parastagonospora nodorum</name>
    <dbReference type="NCBI Taxonomy" id="321614"/>
    <lineage>
        <taxon>Eukaryota</taxon>
        <taxon>Fungi</taxon>
        <taxon>Dikarya</taxon>
        <taxon>Ascomycota</taxon>
        <taxon>Pezizomycotina</taxon>
        <taxon>Dothideomycetes</taxon>
        <taxon>Pleosporomycetidae</taxon>
        <taxon>Pleosporales</taxon>
        <taxon>Pleosporineae</taxon>
        <taxon>Phaeosphaeriaceae</taxon>
        <taxon>Parastagonospora</taxon>
    </lineage>
</organism>
<dbReference type="PANTHER" id="PTHR33048">
    <property type="entry name" value="PTH11-LIKE INTEGRAL MEMBRANE PROTEIN (AFU_ORTHOLOGUE AFUA_5G11245)"/>
    <property type="match status" value="1"/>
</dbReference>
<evidence type="ECO:0000256" key="1">
    <source>
        <dbReference type="ARBA" id="ARBA00004141"/>
    </source>
</evidence>
<dbReference type="VEuPathDB" id="FungiDB:JI435_305990"/>
<protein>
    <recommendedName>
        <fullName evidence="7">Rhodopsin domain-containing protein</fullName>
    </recommendedName>
</protein>
<evidence type="ECO:0000313" key="8">
    <source>
        <dbReference type="EMBL" id="EAT83653.2"/>
    </source>
</evidence>
<sequence length="140" mass="15881">MYFYSIAIILAYSFIKLSIGFFLLRLVDYTRWRPFLIGMQTCDHHTGYNQNIFRNIGVFNSSINIATDLIFALLPIPMVWRLQLNLRTRIGLAIVLSLGLFASAVAIYKTPMQYNFFKQPDFSGNGGNARWDSGGVLADA</sequence>
<keyword evidence="2 6" id="KW-0812">Transmembrane</keyword>
<evidence type="ECO:0000256" key="6">
    <source>
        <dbReference type="SAM" id="Phobius"/>
    </source>
</evidence>
<gene>
    <name evidence="8" type="ORF">SNOG_08485</name>
</gene>
<evidence type="ECO:0000256" key="3">
    <source>
        <dbReference type="ARBA" id="ARBA00022989"/>
    </source>
</evidence>
<dbReference type="KEGG" id="pno:SNOG_08485"/>
<reference evidence="9" key="1">
    <citation type="journal article" date="2007" name="Plant Cell">
        <title>Dothideomycete-plant interactions illuminated by genome sequencing and EST analysis of the wheat pathogen Stagonospora nodorum.</title>
        <authorList>
            <person name="Hane J.K."/>
            <person name="Lowe R.G."/>
            <person name="Solomon P.S."/>
            <person name="Tan K.C."/>
            <person name="Schoch C.L."/>
            <person name="Spatafora J.W."/>
            <person name="Crous P.W."/>
            <person name="Kodira C."/>
            <person name="Birren B.W."/>
            <person name="Galagan J.E."/>
            <person name="Torriani S.F."/>
            <person name="McDonald B.A."/>
            <person name="Oliver R.P."/>
        </authorList>
    </citation>
    <scope>NUCLEOTIDE SEQUENCE [LARGE SCALE GENOMIC DNA]</scope>
    <source>
        <strain evidence="9">SN15 / ATCC MYA-4574 / FGSC 10173</strain>
    </source>
</reference>
<feature type="transmembrane region" description="Helical" evidence="6">
    <location>
        <begin position="6"/>
        <end position="27"/>
    </location>
</feature>
<evidence type="ECO:0000256" key="4">
    <source>
        <dbReference type="ARBA" id="ARBA00023136"/>
    </source>
</evidence>
<name>Q0UIC9_PHANO</name>
<dbReference type="AlphaFoldDB" id="Q0UIC9"/>
<dbReference type="InterPro" id="IPR052337">
    <property type="entry name" value="SAT4-like"/>
</dbReference>
<dbReference type="EMBL" id="CH445337">
    <property type="protein sequence ID" value="EAT83653.2"/>
    <property type="molecule type" value="Genomic_DNA"/>
</dbReference>
<proteinExistence type="inferred from homology"/>
<keyword evidence="4 6" id="KW-0472">Membrane</keyword>